<dbReference type="GO" id="GO:0006275">
    <property type="term" value="P:regulation of DNA replication"/>
    <property type="evidence" value="ECO:0007669"/>
    <property type="project" value="InterPro"/>
</dbReference>
<dbReference type="GO" id="GO:0006270">
    <property type="term" value="P:DNA replication initiation"/>
    <property type="evidence" value="ECO:0007669"/>
    <property type="project" value="InterPro"/>
</dbReference>
<keyword evidence="3" id="KW-1185">Reference proteome</keyword>
<evidence type="ECO:0000259" key="1">
    <source>
        <dbReference type="SMART" id="SM00760"/>
    </source>
</evidence>
<dbReference type="Proteomes" id="UP000018542">
    <property type="component" value="Chromosome"/>
</dbReference>
<dbReference type="Pfam" id="PF08299">
    <property type="entry name" value="Bac_DnaA_C"/>
    <property type="match status" value="1"/>
</dbReference>
<dbReference type="InterPro" id="IPR010921">
    <property type="entry name" value="Trp_repressor/repl_initiator"/>
</dbReference>
<sequence>MSLRSGIEQGHSTLHALFRDIDGDAVEPWFGRGRASGWENWRCGAPAPQGRPSAGEAARLRRIIEGAIGDIFGVPQADLSKPSRGKAPVALARQVAMYVAHVACGLSLTQVGQIFARDRTTVAHACAVVEDKRDDPVFDRALELMEWIVPAMVGQSLSMASFNSA</sequence>
<organism evidence="2 3">
    <name type="scientific">Hyphomicrobium nitrativorans NL23</name>
    <dbReference type="NCBI Taxonomy" id="1029756"/>
    <lineage>
        <taxon>Bacteria</taxon>
        <taxon>Pseudomonadati</taxon>
        <taxon>Pseudomonadota</taxon>
        <taxon>Alphaproteobacteria</taxon>
        <taxon>Hyphomicrobiales</taxon>
        <taxon>Hyphomicrobiaceae</taxon>
        <taxon>Hyphomicrobium</taxon>
    </lineage>
</organism>
<proteinExistence type="predicted"/>
<dbReference type="SUPFAM" id="SSF48295">
    <property type="entry name" value="TrpR-like"/>
    <property type="match status" value="1"/>
</dbReference>
<dbReference type="RefSeq" id="WP_023787859.1">
    <property type="nucleotide sequence ID" value="NC_022997.1"/>
</dbReference>
<dbReference type="OrthoDB" id="8480222at2"/>
<dbReference type="KEGG" id="hni:W911_12610"/>
<dbReference type="STRING" id="1029756.W911_12610"/>
<dbReference type="HOGENOM" id="CLU_1608618_0_0_5"/>
<dbReference type="InterPro" id="IPR013159">
    <property type="entry name" value="DnaA_C"/>
</dbReference>
<evidence type="ECO:0000313" key="3">
    <source>
        <dbReference type="Proteomes" id="UP000018542"/>
    </source>
</evidence>
<name>V5SGH6_9HYPH</name>
<protein>
    <submittedName>
        <fullName evidence="2">Chromosomal replication initiator protein DnaA</fullName>
    </submittedName>
</protein>
<dbReference type="CDD" id="cd06571">
    <property type="entry name" value="Bac_DnaA_C"/>
    <property type="match status" value="1"/>
</dbReference>
<dbReference type="PATRIC" id="fig|1029756.8.peg.2617"/>
<dbReference type="Gene3D" id="1.10.1750.10">
    <property type="match status" value="1"/>
</dbReference>
<dbReference type="GO" id="GO:0005524">
    <property type="term" value="F:ATP binding"/>
    <property type="evidence" value="ECO:0007669"/>
    <property type="project" value="InterPro"/>
</dbReference>
<gene>
    <name evidence="2" type="ORF">W911_12610</name>
</gene>
<evidence type="ECO:0000313" key="2">
    <source>
        <dbReference type="EMBL" id="AHB49059.1"/>
    </source>
</evidence>
<dbReference type="SMART" id="SM00760">
    <property type="entry name" value="Bac_DnaA_C"/>
    <property type="match status" value="1"/>
</dbReference>
<feature type="domain" description="Chromosomal replication initiator DnaA C-terminal" evidence="1">
    <location>
        <begin position="59"/>
        <end position="129"/>
    </location>
</feature>
<reference evidence="2 3" key="1">
    <citation type="journal article" date="2014" name="Genome Announc.">
        <title>Complete Genome Sequence of Hyphomicrobium nitrativorans Strain NL23, a Denitrifying Bacterium Isolated from Biofilm of a Methanol-Fed Denitrification System Treating Seawater at the Montreal Biodome.</title>
        <authorList>
            <person name="Martineau C."/>
            <person name="Villeneuve C."/>
            <person name="Mauffrey F."/>
            <person name="Villemur R."/>
        </authorList>
    </citation>
    <scope>NUCLEOTIDE SEQUENCE [LARGE SCALE GENOMIC DNA]</scope>
    <source>
        <strain evidence="2">NL23</strain>
    </source>
</reference>
<dbReference type="EMBL" id="CP006912">
    <property type="protein sequence ID" value="AHB49059.1"/>
    <property type="molecule type" value="Genomic_DNA"/>
</dbReference>
<accession>V5SGH6</accession>
<dbReference type="AlphaFoldDB" id="V5SGH6"/>
<dbReference type="GO" id="GO:0043565">
    <property type="term" value="F:sequence-specific DNA binding"/>
    <property type="evidence" value="ECO:0007669"/>
    <property type="project" value="InterPro"/>
</dbReference>